<dbReference type="AlphaFoldDB" id="A0A2N0D7W5"/>
<organism evidence="1 2">
    <name type="scientific">Rhizobium sullae</name>
    <name type="common">Rhizobium hedysari</name>
    <dbReference type="NCBI Taxonomy" id="50338"/>
    <lineage>
        <taxon>Bacteria</taxon>
        <taxon>Pseudomonadati</taxon>
        <taxon>Pseudomonadota</taxon>
        <taxon>Alphaproteobacteria</taxon>
        <taxon>Hyphomicrobiales</taxon>
        <taxon>Rhizobiaceae</taxon>
        <taxon>Rhizobium/Agrobacterium group</taxon>
        <taxon>Rhizobium</taxon>
    </lineage>
</organism>
<dbReference type="Proteomes" id="UP000232164">
    <property type="component" value="Unassembled WGS sequence"/>
</dbReference>
<reference evidence="1 2" key="2">
    <citation type="submission" date="2017-12" db="EMBL/GenBank/DDBJ databases">
        <title>Genome sequence of Rhizobium sullae HCNT1 isolated from Sulla coronaria nodules and featuring peculiar denitrification phenotypes.</title>
        <authorList>
            <person name="De Diego-Diaz B."/>
            <person name="Treu L."/>
            <person name="Campanaro S."/>
            <person name="Da Silva Duarte V."/>
            <person name="Basaglia M."/>
            <person name="Favaro L."/>
            <person name="Casella S."/>
            <person name="Squartini A."/>
        </authorList>
    </citation>
    <scope>NUCLEOTIDE SEQUENCE [LARGE SCALE GENOMIC DNA]</scope>
    <source>
        <strain evidence="1 2">HCNT1</strain>
    </source>
</reference>
<evidence type="ECO:0000313" key="2">
    <source>
        <dbReference type="Proteomes" id="UP000232164"/>
    </source>
</evidence>
<accession>A0A2N0D7W5</accession>
<proteinExistence type="predicted"/>
<reference evidence="1 2" key="1">
    <citation type="submission" date="2017-11" db="EMBL/GenBank/DDBJ databases">
        <authorList>
            <person name="Han C.G."/>
        </authorList>
    </citation>
    <scope>NUCLEOTIDE SEQUENCE [LARGE SCALE GENOMIC DNA]</scope>
    <source>
        <strain evidence="1 2">HCNT1</strain>
    </source>
</reference>
<protein>
    <submittedName>
        <fullName evidence="1">Uncharacterized protein</fullName>
    </submittedName>
</protein>
<gene>
    <name evidence="1" type="ORF">CWR43_18810</name>
</gene>
<comment type="caution">
    <text evidence="1">The sequence shown here is derived from an EMBL/GenBank/DDBJ whole genome shotgun (WGS) entry which is preliminary data.</text>
</comment>
<dbReference type="EMBL" id="PIQN01000014">
    <property type="protein sequence ID" value="PKA42166.1"/>
    <property type="molecule type" value="Genomic_DNA"/>
</dbReference>
<evidence type="ECO:0000313" key="1">
    <source>
        <dbReference type="EMBL" id="PKA42166.1"/>
    </source>
</evidence>
<name>A0A2N0D7W5_RHISU</name>
<sequence>MEMVFRDSSGARWASLSKIGKFDAASGFDVAPVVRVAVGTAATDGKLTRATFFGAAPRTSELAAPLIS</sequence>